<name>A0ABV5K8A4_9ACTN</name>
<proteinExistence type="predicted"/>
<dbReference type="Proteomes" id="UP001589750">
    <property type="component" value="Unassembled WGS sequence"/>
</dbReference>
<sequence>MVTGLRLDAPLDPSGDEARRLLRRELADPAYFQDNLLQRLLDWLGRQLDGSVEGARGIPALTWLAITLIVVLLVGALAFLASRARRTVRRDDTGPAIVLTGEVVTAAQLRVRAERALAEGRHADAVVDGFRSLARRQVERGRLEDSPGITAHEVAAVLAHEFPPQRERTATAADLFDAVMYGERPATRDQALADLDLDLALAGAR</sequence>
<feature type="domain" description="Protein-glutamine gamma-glutamyltransferase-like C-terminal" evidence="2">
    <location>
        <begin position="131"/>
        <end position="196"/>
    </location>
</feature>
<evidence type="ECO:0000259" key="2">
    <source>
        <dbReference type="Pfam" id="PF13559"/>
    </source>
</evidence>
<evidence type="ECO:0000313" key="3">
    <source>
        <dbReference type="EMBL" id="MFB9312617.1"/>
    </source>
</evidence>
<reference evidence="3 4" key="1">
    <citation type="submission" date="2024-09" db="EMBL/GenBank/DDBJ databases">
        <authorList>
            <person name="Sun Q."/>
            <person name="Mori K."/>
        </authorList>
    </citation>
    <scope>NUCLEOTIDE SEQUENCE [LARGE SCALE GENOMIC DNA]</scope>
    <source>
        <strain evidence="3 4">JCM 9626</strain>
    </source>
</reference>
<comment type="caution">
    <text evidence="3">The sequence shown here is derived from an EMBL/GenBank/DDBJ whole genome shotgun (WGS) entry which is preliminary data.</text>
</comment>
<gene>
    <name evidence="3" type="ORF">ACFFRI_06135</name>
</gene>
<feature type="transmembrane region" description="Helical" evidence="1">
    <location>
        <begin position="60"/>
        <end position="81"/>
    </location>
</feature>
<dbReference type="RefSeq" id="WP_379140871.1">
    <property type="nucleotide sequence ID" value="NZ_JBHMDG010000008.1"/>
</dbReference>
<protein>
    <submittedName>
        <fullName evidence="3">DUF4129 domain-containing protein</fullName>
    </submittedName>
</protein>
<dbReference type="InterPro" id="IPR025403">
    <property type="entry name" value="TgpA-like_C"/>
</dbReference>
<keyword evidence="1" id="KW-1133">Transmembrane helix</keyword>
<keyword evidence="4" id="KW-1185">Reference proteome</keyword>
<dbReference type="Pfam" id="PF13559">
    <property type="entry name" value="DUF4129"/>
    <property type="match status" value="1"/>
</dbReference>
<accession>A0ABV5K8A4</accession>
<evidence type="ECO:0000256" key="1">
    <source>
        <dbReference type="SAM" id="Phobius"/>
    </source>
</evidence>
<evidence type="ECO:0000313" key="4">
    <source>
        <dbReference type="Proteomes" id="UP001589750"/>
    </source>
</evidence>
<keyword evidence="1" id="KW-0472">Membrane</keyword>
<keyword evidence="1" id="KW-0812">Transmembrane</keyword>
<organism evidence="3 4">
    <name type="scientific">Nocardioides plantarum</name>
    <dbReference type="NCBI Taxonomy" id="29299"/>
    <lineage>
        <taxon>Bacteria</taxon>
        <taxon>Bacillati</taxon>
        <taxon>Actinomycetota</taxon>
        <taxon>Actinomycetes</taxon>
        <taxon>Propionibacteriales</taxon>
        <taxon>Nocardioidaceae</taxon>
        <taxon>Nocardioides</taxon>
    </lineage>
</organism>
<dbReference type="EMBL" id="JBHMDG010000008">
    <property type="protein sequence ID" value="MFB9312617.1"/>
    <property type="molecule type" value="Genomic_DNA"/>
</dbReference>